<keyword evidence="3" id="KW-0378">Hydrolase</keyword>
<protein>
    <recommendedName>
        <fullName evidence="6">NlpC/P60 domain-containing protein</fullName>
    </recommendedName>
</protein>
<keyword evidence="5" id="KW-0472">Membrane</keyword>
<accession>A0ABY7TWP7</accession>
<feature type="domain" description="NlpC/P60" evidence="6">
    <location>
        <begin position="1"/>
        <end position="141"/>
    </location>
</feature>
<organism evidence="7 8">
    <name type="scientific">Novosphingobium humi</name>
    <dbReference type="NCBI Taxonomy" id="2282397"/>
    <lineage>
        <taxon>Bacteria</taxon>
        <taxon>Pseudomonadati</taxon>
        <taxon>Pseudomonadota</taxon>
        <taxon>Alphaproteobacteria</taxon>
        <taxon>Sphingomonadales</taxon>
        <taxon>Sphingomonadaceae</taxon>
        <taxon>Novosphingobium</taxon>
    </lineage>
</organism>
<evidence type="ECO:0000256" key="4">
    <source>
        <dbReference type="ARBA" id="ARBA00022807"/>
    </source>
</evidence>
<proteinExistence type="inferred from homology"/>
<keyword evidence="8" id="KW-1185">Reference proteome</keyword>
<sequence>MTSGSDLARAAEDLVGTRFRLHGRHREHGLDCLGVLAAALRAVGRPGDLPTDYAWRNANPQRAMDLAGRWGFVAVEGAILPGDVILLRMGAAALHFVIAVAGGAFVHAHAGQRQVLRSPAMPDGVMVEHWRLTPDLQARPNL</sequence>
<dbReference type="SUPFAM" id="SSF54001">
    <property type="entry name" value="Cysteine proteinases"/>
    <property type="match status" value="1"/>
</dbReference>
<gene>
    <name evidence="7" type="ORF">PQ457_01365</name>
</gene>
<evidence type="ECO:0000256" key="5">
    <source>
        <dbReference type="SAM" id="Phobius"/>
    </source>
</evidence>
<keyword evidence="5" id="KW-1133">Transmembrane helix</keyword>
<evidence type="ECO:0000256" key="1">
    <source>
        <dbReference type="ARBA" id="ARBA00007074"/>
    </source>
</evidence>
<evidence type="ECO:0000256" key="3">
    <source>
        <dbReference type="ARBA" id="ARBA00022801"/>
    </source>
</evidence>
<dbReference type="InterPro" id="IPR000064">
    <property type="entry name" value="NLP_P60_dom"/>
</dbReference>
<keyword evidence="5" id="KW-0812">Transmembrane</keyword>
<evidence type="ECO:0000256" key="2">
    <source>
        <dbReference type="ARBA" id="ARBA00022670"/>
    </source>
</evidence>
<keyword evidence="4" id="KW-0788">Thiol protease</keyword>
<name>A0ABY7TWP7_9SPHN</name>
<feature type="transmembrane region" description="Helical" evidence="5">
    <location>
        <begin position="85"/>
        <end position="108"/>
    </location>
</feature>
<evidence type="ECO:0000313" key="8">
    <source>
        <dbReference type="Proteomes" id="UP001218231"/>
    </source>
</evidence>
<evidence type="ECO:0000313" key="7">
    <source>
        <dbReference type="EMBL" id="WCT77658.1"/>
    </source>
</evidence>
<dbReference type="Gene3D" id="3.90.1720.10">
    <property type="entry name" value="endopeptidase domain like (from Nostoc punctiforme)"/>
    <property type="match status" value="1"/>
</dbReference>
<dbReference type="InterPro" id="IPR038765">
    <property type="entry name" value="Papain-like_cys_pep_sf"/>
</dbReference>
<evidence type="ECO:0000259" key="6">
    <source>
        <dbReference type="PROSITE" id="PS51935"/>
    </source>
</evidence>
<dbReference type="RefSeq" id="WP_273618022.1">
    <property type="nucleotide sequence ID" value="NZ_CP117417.1"/>
</dbReference>
<dbReference type="PROSITE" id="PS51935">
    <property type="entry name" value="NLPC_P60"/>
    <property type="match status" value="1"/>
</dbReference>
<dbReference type="EMBL" id="CP117417">
    <property type="protein sequence ID" value="WCT77658.1"/>
    <property type="molecule type" value="Genomic_DNA"/>
</dbReference>
<dbReference type="Proteomes" id="UP001218231">
    <property type="component" value="Chromosome"/>
</dbReference>
<reference evidence="7 8" key="1">
    <citation type="submission" date="2023-02" db="EMBL/GenBank/DDBJ databases">
        <title>Genome sequence of Novosphingobium humi KACC 19094.</title>
        <authorList>
            <person name="Kim S."/>
            <person name="Heo J."/>
            <person name="Kwon S.-W."/>
        </authorList>
    </citation>
    <scope>NUCLEOTIDE SEQUENCE [LARGE SCALE GENOMIC DNA]</scope>
    <source>
        <strain evidence="7 8">KACC 19094</strain>
    </source>
</reference>
<comment type="similarity">
    <text evidence="1">Belongs to the peptidase C40 family.</text>
</comment>
<keyword evidence="2" id="KW-0645">Protease</keyword>